<organism evidence="1 2">
    <name type="scientific">Epilithonimonas bovis DSM 19482</name>
    <dbReference type="NCBI Taxonomy" id="1121284"/>
    <lineage>
        <taxon>Bacteria</taxon>
        <taxon>Pseudomonadati</taxon>
        <taxon>Bacteroidota</taxon>
        <taxon>Flavobacteriia</taxon>
        <taxon>Flavobacteriales</taxon>
        <taxon>Weeksellaceae</taxon>
        <taxon>Chryseobacterium group</taxon>
        <taxon>Epilithonimonas</taxon>
    </lineage>
</organism>
<name>A0A1U7PX16_9FLAO</name>
<dbReference type="RefSeq" id="WP_076782405.1">
    <property type="nucleotide sequence ID" value="NZ_FTPU01000008.1"/>
</dbReference>
<dbReference type="Proteomes" id="UP000187261">
    <property type="component" value="Unassembled WGS sequence"/>
</dbReference>
<protein>
    <submittedName>
        <fullName evidence="1">Uncharacterized protein</fullName>
    </submittedName>
</protein>
<keyword evidence="2" id="KW-1185">Reference proteome</keyword>
<sequence>MTNVTAGTLLIPKTDDAVAANVLYARKGIATTGGSLILENNAQLLQDDDADSTNAQIQSQRYIAEMDDIFTRLDSVYWSSPVTGQKIKSFSPATAANCFLQYRESEDKFTITSDPDFHAGKIVMW</sequence>
<accession>A0A1U7PX16</accession>
<reference evidence="2" key="1">
    <citation type="submission" date="2016-10" db="EMBL/GenBank/DDBJ databases">
        <authorList>
            <person name="Varghese N."/>
            <person name="Submissions S."/>
        </authorList>
    </citation>
    <scope>NUCLEOTIDE SEQUENCE [LARGE SCALE GENOMIC DNA]</scope>
    <source>
        <strain evidence="2">DSM 19482</strain>
    </source>
</reference>
<gene>
    <name evidence="1" type="ORF">SAMN05660493_01038</name>
</gene>
<dbReference type="AlphaFoldDB" id="A0A1U7PX16"/>
<evidence type="ECO:0000313" key="2">
    <source>
        <dbReference type="Proteomes" id="UP000187261"/>
    </source>
</evidence>
<dbReference type="OrthoDB" id="906679at2"/>
<dbReference type="EMBL" id="FTPU01000008">
    <property type="protein sequence ID" value="SIT96361.1"/>
    <property type="molecule type" value="Genomic_DNA"/>
</dbReference>
<evidence type="ECO:0000313" key="1">
    <source>
        <dbReference type="EMBL" id="SIT96361.1"/>
    </source>
</evidence>
<proteinExistence type="predicted"/>